<reference evidence="3" key="1">
    <citation type="journal article" date="2020" name="Stud. Mycol.">
        <title>101 Dothideomycetes genomes: a test case for predicting lifestyles and emergence of pathogens.</title>
        <authorList>
            <person name="Haridas S."/>
            <person name="Albert R."/>
            <person name="Binder M."/>
            <person name="Bloem J."/>
            <person name="Labutti K."/>
            <person name="Salamov A."/>
            <person name="Andreopoulos B."/>
            <person name="Baker S."/>
            <person name="Barry K."/>
            <person name="Bills G."/>
            <person name="Bluhm B."/>
            <person name="Cannon C."/>
            <person name="Castanera R."/>
            <person name="Culley D."/>
            <person name="Daum C."/>
            <person name="Ezra D."/>
            <person name="Gonzalez J."/>
            <person name="Henrissat B."/>
            <person name="Kuo A."/>
            <person name="Liang C."/>
            <person name="Lipzen A."/>
            <person name="Lutzoni F."/>
            <person name="Magnuson J."/>
            <person name="Mondo S."/>
            <person name="Nolan M."/>
            <person name="Ohm R."/>
            <person name="Pangilinan J."/>
            <person name="Park H.-J."/>
            <person name="Ramirez L."/>
            <person name="Alfaro M."/>
            <person name="Sun H."/>
            <person name="Tritt A."/>
            <person name="Yoshinaga Y."/>
            <person name="Zwiers L.-H."/>
            <person name="Turgeon B."/>
            <person name="Goodwin S."/>
            <person name="Spatafora J."/>
            <person name="Crous P."/>
            <person name="Grigoriev I."/>
        </authorList>
    </citation>
    <scope>NUCLEOTIDE SEQUENCE</scope>
    <source>
        <strain evidence="3">CBS 116435</strain>
    </source>
</reference>
<evidence type="ECO:0000313" key="3">
    <source>
        <dbReference type="EMBL" id="KAF2716450.1"/>
    </source>
</evidence>
<feature type="compositionally biased region" description="Polar residues" evidence="1">
    <location>
        <begin position="1"/>
        <end position="18"/>
    </location>
</feature>
<protein>
    <submittedName>
        <fullName evidence="3">Uncharacterized protein</fullName>
    </submittedName>
</protein>
<dbReference type="Proteomes" id="UP000799441">
    <property type="component" value="Unassembled WGS sequence"/>
</dbReference>
<dbReference type="AlphaFoldDB" id="A0A9P4PZ37"/>
<name>A0A9P4PZ37_9PEZI</name>
<feature type="region of interest" description="Disordered" evidence="1">
    <location>
        <begin position="1"/>
        <end position="56"/>
    </location>
</feature>
<feature type="transmembrane region" description="Helical" evidence="2">
    <location>
        <begin position="61"/>
        <end position="81"/>
    </location>
</feature>
<accession>A0A9P4PZ37</accession>
<comment type="caution">
    <text evidence="3">The sequence shown here is derived from an EMBL/GenBank/DDBJ whole genome shotgun (WGS) entry which is preliminary data.</text>
</comment>
<keyword evidence="2" id="KW-1133">Transmembrane helix</keyword>
<evidence type="ECO:0000256" key="1">
    <source>
        <dbReference type="SAM" id="MobiDB-lite"/>
    </source>
</evidence>
<organism evidence="3 4">
    <name type="scientific">Polychaeton citri CBS 116435</name>
    <dbReference type="NCBI Taxonomy" id="1314669"/>
    <lineage>
        <taxon>Eukaryota</taxon>
        <taxon>Fungi</taxon>
        <taxon>Dikarya</taxon>
        <taxon>Ascomycota</taxon>
        <taxon>Pezizomycotina</taxon>
        <taxon>Dothideomycetes</taxon>
        <taxon>Dothideomycetidae</taxon>
        <taxon>Capnodiales</taxon>
        <taxon>Capnodiaceae</taxon>
        <taxon>Polychaeton</taxon>
    </lineage>
</organism>
<keyword evidence="4" id="KW-1185">Reference proteome</keyword>
<gene>
    <name evidence="3" type="ORF">K431DRAFT_18572</name>
</gene>
<keyword evidence="2" id="KW-0812">Transmembrane</keyword>
<dbReference type="EMBL" id="MU003875">
    <property type="protein sequence ID" value="KAF2716450.1"/>
    <property type="molecule type" value="Genomic_DNA"/>
</dbReference>
<proteinExistence type="predicted"/>
<sequence length="109" mass="12252">MTVSTESYTTLPPHSMMTSYDRGYKSDVTRQLDPSDPEKQQRSFLLPSTRRDGLNGIQSKHLGRITTIILVFSLSCAFLFITTTHSESQSSTQLRADTMSTEPCARSWS</sequence>
<feature type="region of interest" description="Disordered" evidence="1">
    <location>
        <begin position="85"/>
        <end position="109"/>
    </location>
</feature>
<keyword evidence="2" id="KW-0472">Membrane</keyword>
<evidence type="ECO:0000313" key="4">
    <source>
        <dbReference type="Proteomes" id="UP000799441"/>
    </source>
</evidence>
<evidence type="ECO:0000256" key="2">
    <source>
        <dbReference type="SAM" id="Phobius"/>
    </source>
</evidence>